<proteinExistence type="predicted"/>
<organism evidence="1 2">
    <name type="scientific">Rosa chinensis</name>
    <name type="common">China rose</name>
    <dbReference type="NCBI Taxonomy" id="74649"/>
    <lineage>
        <taxon>Eukaryota</taxon>
        <taxon>Viridiplantae</taxon>
        <taxon>Streptophyta</taxon>
        <taxon>Embryophyta</taxon>
        <taxon>Tracheophyta</taxon>
        <taxon>Spermatophyta</taxon>
        <taxon>Magnoliopsida</taxon>
        <taxon>eudicotyledons</taxon>
        <taxon>Gunneridae</taxon>
        <taxon>Pentapetalae</taxon>
        <taxon>rosids</taxon>
        <taxon>fabids</taxon>
        <taxon>Rosales</taxon>
        <taxon>Rosaceae</taxon>
        <taxon>Rosoideae</taxon>
        <taxon>Rosoideae incertae sedis</taxon>
        <taxon>Rosa</taxon>
    </lineage>
</organism>
<comment type="caution">
    <text evidence="1">The sequence shown here is derived from an EMBL/GenBank/DDBJ whole genome shotgun (WGS) entry which is preliminary data.</text>
</comment>
<accession>A0A2P6SJP8</accession>
<keyword evidence="2" id="KW-1185">Reference proteome</keyword>
<reference evidence="1 2" key="1">
    <citation type="journal article" date="2018" name="Nat. Genet.">
        <title>The Rosa genome provides new insights in the design of modern roses.</title>
        <authorList>
            <person name="Bendahmane M."/>
        </authorList>
    </citation>
    <scope>NUCLEOTIDE SEQUENCE [LARGE SCALE GENOMIC DNA]</scope>
    <source>
        <strain evidence="2">cv. Old Blush</strain>
    </source>
</reference>
<evidence type="ECO:0000313" key="1">
    <source>
        <dbReference type="EMBL" id="PRQ58894.1"/>
    </source>
</evidence>
<sequence length="71" mass="8026">MLPLPCSWICRSRRSTSRIIKGLPFRSTPHYLIAVIKLKMNVVSPLMKPIMEALRHLQGVSPQTKLSVNGQ</sequence>
<dbReference type="Proteomes" id="UP000238479">
    <property type="component" value="Chromosome 1"/>
</dbReference>
<dbReference type="AlphaFoldDB" id="A0A2P6SJP8"/>
<protein>
    <submittedName>
        <fullName evidence="1">Uncharacterized protein</fullName>
    </submittedName>
</protein>
<evidence type="ECO:0000313" key="2">
    <source>
        <dbReference type="Proteomes" id="UP000238479"/>
    </source>
</evidence>
<name>A0A2P6SJP8_ROSCH</name>
<dbReference type="EMBL" id="PDCK01000039">
    <property type="protein sequence ID" value="PRQ58894.1"/>
    <property type="molecule type" value="Genomic_DNA"/>
</dbReference>
<dbReference type="Gramene" id="PRQ58894">
    <property type="protein sequence ID" value="PRQ58894"/>
    <property type="gene ID" value="RchiOBHm_Chr1g0364251"/>
</dbReference>
<gene>
    <name evidence="1" type="ORF">RchiOBHm_Chr1g0364251</name>
</gene>